<evidence type="ECO:0000256" key="7">
    <source>
        <dbReference type="ARBA" id="ARBA00035585"/>
    </source>
</evidence>
<dbReference type="GO" id="GO:0005886">
    <property type="term" value="C:plasma membrane"/>
    <property type="evidence" value="ECO:0007669"/>
    <property type="project" value="UniProtKB-SubCell"/>
</dbReference>
<evidence type="ECO:0000256" key="3">
    <source>
        <dbReference type="ARBA" id="ARBA00022692"/>
    </source>
</evidence>
<evidence type="ECO:0000256" key="1">
    <source>
        <dbReference type="ARBA" id="ARBA00004651"/>
    </source>
</evidence>
<keyword evidence="3 8" id="KW-0812">Transmembrane</keyword>
<evidence type="ECO:0000256" key="4">
    <source>
        <dbReference type="ARBA" id="ARBA00022989"/>
    </source>
</evidence>
<comment type="catalytic activity">
    <reaction evidence="7">
        <text>fluoride(in) = fluoride(out)</text>
        <dbReference type="Rhea" id="RHEA:76159"/>
        <dbReference type="ChEBI" id="CHEBI:17051"/>
    </reaction>
    <physiologicalReaction direction="left-to-right" evidence="7">
        <dbReference type="Rhea" id="RHEA:76160"/>
    </physiologicalReaction>
</comment>
<comment type="subcellular location">
    <subcellularLocation>
        <location evidence="1">Cell membrane</location>
        <topology evidence="1">Multi-pass membrane protein</topology>
    </subcellularLocation>
</comment>
<dbReference type="HAMAP" id="MF_00454">
    <property type="entry name" value="FluC"/>
    <property type="match status" value="1"/>
</dbReference>
<evidence type="ECO:0000313" key="9">
    <source>
        <dbReference type="EMBL" id="CAB4737869.1"/>
    </source>
</evidence>
<feature type="transmembrane region" description="Helical" evidence="8">
    <location>
        <begin position="69"/>
        <end position="87"/>
    </location>
</feature>
<gene>
    <name evidence="9" type="ORF">UFOPK2810_00145</name>
</gene>
<evidence type="ECO:0000256" key="5">
    <source>
        <dbReference type="ARBA" id="ARBA00023136"/>
    </source>
</evidence>
<comment type="similarity">
    <text evidence="6">Belongs to the fluoride channel Fluc/FEX (TC 1.A.43) family.</text>
</comment>
<keyword evidence="4 8" id="KW-1133">Transmembrane helix</keyword>
<evidence type="ECO:0000256" key="8">
    <source>
        <dbReference type="SAM" id="Phobius"/>
    </source>
</evidence>
<protein>
    <submittedName>
        <fullName evidence="9">Unannotated protein</fullName>
    </submittedName>
</protein>
<evidence type="ECO:0000256" key="6">
    <source>
        <dbReference type="ARBA" id="ARBA00035120"/>
    </source>
</evidence>
<dbReference type="AlphaFoldDB" id="A0A6J6SUN3"/>
<evidence type="ECO:0000256" key="2">
    <source>
        <dbReference type="ARBA" id="ARBA00022475"/>
    </source>
</evidence>
<keyword evidence="5 8" id="KW-0472">Membrane</keyword>
<organism evidence="9">
    <name type="scientific">freshwater metagenome</name>
    <dbReference type="NCBI Taxonomy" id="449393"/>
    <lineage>
        <taxon>unclassified sequences</taxon>
        <taxon>metagenomes</taxon>
        <taxon>ecological metagenomes</taxon>
    </lineage>
</organism>
<dbReference type="EMBL" id="CAEZYZ010000014">
    <property type="protein sequence ID" value="CAB4737869.1"/>
    <property type="molecule type" value="Genomic_DNA"/>
</dbReference>
<dbReference type="InterPro" id="IPR003691">
    <property type="entry name" value="FluC"/>
</dbReference>
<feature type="transmembrane region" description="Helical" evidence="8">
    <location>
        <begin position="43"/>
        <end position="62"/>
    </location>
</feature>
<proteinExistence type="inferred from homology"/>
<feature type="transmembrane region" description="Helical" evidence="8">
    <location>
        <begin position="99"/>
        <end position="122"/>
    </location>
</feature>
<name>A0A6J6SUN3_9ZZZZ</name>
<reference evidence="9" key="1">
    <citation type="submission" date="2020-05" db="EMBL/GenBank/DDBJ databases">
        <authorList>
            <person name="Chiriac C."/>
            <person name="Salcher M."/>
            <person name="Ghai R."/>
            <person name="Kavagutti S V."/>
        </authorList>
    </citation>
    <scope>NUCLEOTIDE SEQUENCE</scope>
</reference>
<sequence>MTVLAIIIGAAIGAPLRYSVDRWVHHRTAGLTIGSGRWGMVPWGLFAVNVAGSAIAGLVLATTSGDLRLLLLSGFCGALTTFSGFGWDASLLWSAARTQFWVTVVGMPILCIAAFMAVWNLLSATGR</sequence>
<keyword evidence="2" id="KW-1003">Cell membrane</keyword>
<dbReference type="Pfam" id="PF02537">
    <property type="entry name" value="CRCB"/>
    <property type="match status" value="1"/>
</dbReference>
<accession>A0A6J6SUN3</accession>